<dbReference type="EMBL" id="QSFX01000038">
    <property type="protein sequence ID" value="RHA83762.1"/>
    <property type="molecule type" value="Genomic_DNA"/>
</dbReference>
<dbReference type="Proteomes" id="UP000283492">
    <property type="component" value="Unassembled WGS sequence"/>
</dbReference>
<protein>
    <submittedName>
        <fullName evidence="1">Uncharacterized protein</fullName>
    </submittedName>
</protein>
<dbReference type="RefSeq" id="WP_118583367.1">
    <property type="nucleotide sequence ID" value="NZ_CABJFX010000038.1"/>
</dbReference>
<proteinExistence type="predicted"/>
<gene>
    <name evidence="1" type="ORF">DW914_16090</name>
</gene>
<reference evidence="1 2" key="1">
    <citation type="submission" date="2018-08" db="EMBL/GenBank/DDBJ databases">
        <title>A genome reference for cultivated species of the human gut microbiota.</title>
        <authorList>
            <person name="Zou Y."/>
            <person name="Xue W."/>
            <person name="Luo G."/>
        </authorList>
    </citation>
    <scope>NUCLEOTIDE SEQUENCE [LARGE SCALE GENOMIC DNA]</scope>
    <source>
        <strain evidence="1 2">AM42-1AC</strain>
    </source>
</reference>
<evidence type="ECO:0000313" key="2">
    <source>
        <dbReference type="Proteomes" id="UP000283492"/>
    </source>
</evidence>
<dbReference type="AlphaFoldDB" id="A0A413TFH8"/>
<sequence>MSLKLYKINTTLNHPDCMAGFKKNDDEIFSFFRLDIGNEEKIKRRRLEFVAGTGYTLENIEKTDYIFCPSALLFSKRFVEKIGNLLREEMKFFSCRLVCQDVSLEWYAAKIILRIPIIDKEASTYRTLSDGERVLSFIKFRRDIEEEFFIAKDKESITVFVVSELFVDICKRNGLLIDFKEV</sequence>
<comment type="caution">
    <text evidence="1">The sequence shown here is derived from an EMBL/GenBank/DDBJ whole genome shotgun (WGS) entry which is preliminary data.</text>
</comment>
<name>A0A413TFH8_9FIRM</name>
<accession>A0A413TFH8</accession>
<organism evidence="1 2">
    <name type="scientific">Roseburia inulinivorans</name>
    <dbReference type="NCBI Taxonomy" id="360807"/>
    <lineage>
        <taxon>Bacteria</taxon>
        <taxon>Bacillati</taxon>
        <taxon>Bacillota</taxon>
        <taxon>Clostridia</taxon>
        <taxon>Lachnospirales</taxon>
        <taxon>Lachnospiraceae</taxon>
        <taxon>Roseburia</taxon>
    </lineage>
</organism>
<evidence type="ECO:0000313" key="1">
    <source>
        <dbReference type="EMBL" id="RHA83762.1"/>
    </source>
</evidence>